<comment type="caution">
    <text evidence="7">The sequence shown here is derived from an EMBL/GenBank/DDBJ whole genome shotgun (WGS) entry which is preliminary data.</text>
</comment>
<keyword evidence="1" id="KW-0489">Methyltransferase</keyword>
<dbReference type="GO" id="GO:0008898">
    <property type="term" value="F:S-adenosylmethionine-homocysteine S-methyltransferase activity"/>
    <property type="evidence" value="ECO:0007669"/>
    <property type="project" value="TreeGrafter"/>
</dbReference>
<evidence type="ECO:0000256" key="1">
    <source>
        <dbReference type="ARBA" id="ARBA00022603"/>
    </source>
</evidence>
<dbReference type="GO" id="GO:0009086">
    <property type="term" value="P:methionine biosynthetic process"/>
    <property type="evidence" value="ECO:0007669"/>
    <property type="project" value="TreeGrafter"/>
</dbReference>
<dbReference type="GO" id="GO:0032259">
    <property type="term" value="P:methylation"/>
    <property type="evidence" value="ECO:0007669"/>
    <property type="project" value="UniProtKB-KW"/>
</dbReference>
<dbReference type="OrthoDB" id="261426at2759"/>
<name>A0A9W8G9D8_9FUNG</name>
<gene>
    <name evidence="7" type="ORF">GGI25_003110</name>
</gene>
<sequence>MAVQSLILDGGFGQLIADEYPELDIADDGLWAAGVAIRSPEIIRQIHLRYLDAGADIITTATYQASVDGYIGSGLAINEDDAVSLMTKTISLAIDARNAYMQKSNMSCANPSSVTSSACHLRQPLIAVSLGSIGATLGNCSEYTGAFGHELMPSDIKEFHQRRLSVLLKCLQKPYLQNQIDILAFETIPSLVEVDGIVSALEHVHAWISLEAVNLYM</sequence>
<reference evidence="7" key="1">
    <citation type="submission" date="2022-07" db="EMBL/GenBank/DDBJ databases">
        <title>Phylogenomic reconstructions and comparative analyses of Kickxellomycotina fungi.</title>
        <authorList>
            <person name="Reynolds N.K."/>
            <person name="Stajich J.E."/>
            <person name="Barry K."/>
            <person name="Grigoriev I.V."/>
            <person name="Crous P."/>
            <person name="Smith M.E."/>
        </authorList>
    </citation>
    <scope>NUCLEOTIDE SEQUENCE</scope>
    <source>
        <strain evidence="7">NRRL 3115</strain>
    </source>
</reference>
<keyword evidence="4" id="KW-0862">Zinc</keyword>
<dbReference type="PANTHER" id="PTHR46015:SF1">
    <property type="entry name" value="HOMOCYSTEINE S-METHYLTRANSFERASE-LIKE ISOFORM 1"/>
    <property type="match status" value="1"/>
</dbReference>
<dbReference type="Gene3D" id="3.20.20.330">
    <property type="entry name" value="Homocysteine-binding-like domain"/>
    <property type="match status" value="1"/>
</dbReference>
<keyword evidence="3" id="KW-0479">Metal-binding</keyword>
<dbReference type="PROSITE" id="PS50970">
    <property type="entry name" value="HCY"/>
    <property type="match status" value="1"/>
</dbReference>
<dbReference type="EMBL" id="JANBTW010000031">
    <property type="protein sequence ID" value="KAJ2677590.1"/>
    <property type="molecule type" value="Genomic_DNA"/>
</dbReference>
<dbReference type="PANTHER" id="PTHR46015">
    <property type="entry name" value="ZGC:172121"/>
    <property type="match status" value="1"/>
</dbReference>
<accession>A0A9W8G9D8</accession>
<dbReference type="SUPFAM" id="SSF82282">
    <property type="entry name" value="Homocysteine S-methyltransferase"/>
    <property type="match status" value="1"/>
</dbReference>
<comment type="caution">
    <text evidence="5">Lacks conserved residue(s) required for the propagation of feature annotation.</text>
</comment>
<dbReference type="InterPro" id="IPR003726">
    <property type="entry name" value="HCY_dom"/>
</dbReference>
<keyword evidence="2" id="KW-0808">Transferase</keyword>
<dbReference type="AlphaFoldDB" id="A0A9W8G9D8"/>
<dbReference type="Proteomes" id="UP001151518">
    <property type="component" value="Unassembled WGS sequence"/>
</dbReference>
<evidence type="ECO:0000313" key="7">
    <source>
        <dbReference type="EMBL" id="KAJ2677590.1"/>
    </source>
</evidence>
<organism evidence="7 8">
    <name type="scientific">Coemansia spiralis</name>
    <dbReference type="NCBI Taxonomy" id="417178"/>
    <lineage>
        <taxon>Eukaryota</taxon>
        <taxon>Fungi</taxon>
        <taxon>Fungi incertae sedis</taxon>
        <taxon>Zoopagomycota</taxon>
        <taxon>Kickxellomycotina</taxon>
        <taxon>Kickxellomycetes</taxon>
        <taxon>Kickxellales</taxon>
        <taxon>Kickxellaceae</taxon>
        <taxon>Coemansia</taxon>
    </lineage>
</organism>
<feature type="domain" description="Hcy-binding" evidence="6">
    <location>
        <begin position="1"/>
        <end position="217"/>
    </location>
</feature>
<proteinExistence type="predicted"/>
<evidence type="ECO:0000259" key="6">
    <source>
        <dbReference type="PROSITE" id="PS50970"/>
    </source>
</evidence>
<protein>
    <recommendedName>
        <fullName evidence="6">Hcy-binding domain-containing protein</fullName>
    </recommendedName>
</protein>
<dbReference type="InterPro" id="IPR036589">
    <property type="entry name" value="HCY_dom_sf"/>
</dbReference>
<evidence type="ECO:0000313" key="8">
    <source>
        <dbReference type="Proteomes" id="UP001151518"/>
    </source>
</evidence>
<evidence type="ECO:0000256" key="2">
    <source>
        <dbReference type="ARBA" id="ARBA00022679"/>
    </source>
</evidence>
<evidence type="ECO:0000256" key="4">
    <source>
        <dbReference type="ARBA" id="ARBA00022833"/>
    </source>
</evidence>
<dbReference type="Pfam" id="PF02574">
    <property type="entry name" value="S-methyl_trans"/>
    <property type="match status" value="1"/>
</dbReference>
<dbReference type="GO" id="GO:0033528">
    <property type="term" value="P:S-methylmethionine cycle"/>
    <property type="evidence" value="ECO:0007669"/>
    <property type="project" value="TreeGrafter"/>
</dbReference>
<evidence type="ECO:0000256" key="5">
    <source>
        <dbReference type="PROSITE-ProRule" id="PRU00333"/>
    </source>
</evidence>
<dbReference type="GO" id="GO:0046872">
    <property type="term" value="F:metal ion binding"/>
    <property type="evidence" value="ECO:0007669"/>
    <property type="project" value="UniProtKB-KW"/>
</dbReference>
<evidence type="ECO:0000256" key="3">
    <source>
        <dbReference type="ARBA" id="ARBA00022723"/>
    </source>
</evidence>
<dbReference type="InterPro" id="IPR051486">
    <property type="entry name" value="Hcy_S-methyltransferase"/>
</dbReference>